<feature type="compositionally biased region" description="Polar residues" evidence="1">
    <location>
        <begin position="264"/>
        <end position="273"/>
    </location>
</feature>
<feature type="region of interest" description="Disordered" evidence="1">
    <location>
        <begin position="224"/>
        <end position="328"/>
    </location>
</feature>
<reference evidence="2 3" key="1">
    <citation type="submission" date="2021-06" db="EMBL/GenBank/DDBJ databases">
        <title>A haploid diamondback moth (Plutella xylostella L.) genome assembly resolves 31 chromosomes and identifies a diamide resistance mutation.</title>
        <authorList>
            <person name="Ward C.M."/>
            <person name="Perry K.D."/>
            <person name="Baker G."/>
            <person name="Powis K."/>
            <person name="Heckel D.G."/>
            <person name="Baxter S.W."/>
        </authorList>
    </citation>
    <scope>NUCLEOTIDE SEQUENCE [LARGE SCALE GENOMIC DNA]</scope>
    <source>
        <strain evidence="2 3">LV</strain>
        <tissue evidence="2">Single pupa</tissue>
    </source>
</reference>
<sequence length="466" mass="52018">MKRPRLSKQSKVLDRQYLEAECRDCSVVVTQMDFAKILGKFTKVKIQYESSSPQPQKSSRQVTSPNTNARLKSNENGMVLIHRNAYKEHPVKELNSKNPLKTYSNTAKLKSVNNNNILKENNRLKKTTSIVKDKFEKVTTKKLGSTGFKKYGIIFVDPISNQGKDPKNTTSLLDLLPSIDKNILPSDEWSIDYLPHTEEPKEDKVYDRIAAELEDLMYNEKSIIAPSEKNEGSENKDDFPSILDILNETPSEGNNAKPTEENGEQTSKPSIGSSEVEAMLLDDSGTTKPLETNDSTIDSLIEDVGELPTVTEPEQKSVTNIEEPGSPSILDEALEKGIAEHLPEKSSQEETIKQSNDGEAVNEPAEPMETDEHPEESSVANQPNTTIEIETKGPAREITHLVFKKVKDGACHKSVTCPKTLKYSIEFLGKPVELLGAPKFISSREDLQVLLQIVNESELESFYVLQ</sequence>
<dbReference type="EMBL" id="JAHIBW010000018">
    <property type="protein sequence ID" value="KAG7302141.1"/>
    <property type="molecule type" value="Genomic_DNA"/>
</dbReference>
<gene>
    <name evidence="2" type="ORF">JYU34_013612</name>
</gene>
<protein>
    <submittedName>
        <fullName evidence="2">Uncharacterized protein</fullName>
    </submittedName>
</protein>
<feature type="compositionally biased region" description="Polar residues" evidence="1">
    <location>
        <begin position="248"/>
        <end position="257"/>
    </location>
</feature>
<feature type="compositionally biased region" description="Basic and acidic residues" evidence="1">
    <location>
        <begin position="228"/>
        <end position="239"/>
    </location>
</feature>
<feature type="compositionally biased region" description="Polar residues" evidence="1">
    <location>
        <begin position="60"/>
        <end position="75"/>
    </location>
</feature>
<feature type="compositionally biased region" description="Polar residues" evidence="1">
    <location>
        <begin position="284"/>
        <end position="298"/>
    </location>
</feature>
<evidence type="ECO:0000313" key="2">
    <source>
        <dbReference type="EMBL" id="KAG7302141.1"/>
    </source>
</evidence>
<feature type="region of interest" description="Disordered" evidence="1">
    <location>
        <begin position="49"/>
        <end position="75"/>
    </location>
</feature>
<keyword evidence="3" id="KW-1185">Reference proteome</keyword>
<proteinExistence type="predicted"/>
<dbReference type="Proteomes" id="UP000823941">
    <property type="component" value="Chromosome 18"/>
</dbReference>
<organism evidence="2 3">
    <name type="scientific">Plutella xylostella</name>
    <name type="common">Diamondback moth</name>
    <name type="synonym">Plutella maculipennis</name>
    <dbReference type="NCBI Taxonomy" id="51655"/>
    <lineage>
        <taxon>Eukaryota</taxon>
        <taxon>Metazoa</taxon>
        <taxon>Ecdysozoa</taxon>
        <taxon>Arthropoda</taxon>
        <taxon>Hexapoda</taxon>
        <taxon>Insecta</taxon>
        <taxon>Pterygota</taxon>
        <taxon>Neoptera</taxon>
        <taxon>Endopterygota</taxon>
        <taxon>Lepidoptera</taxon>
        <taxon>Glossata</taxon>
        <taxon>Ditrysia</taxon>
        <taxon>Yponomeutoidea</taxon>
        <taxon>Plutellidae</taxon>
        <taxon>Plutella</taxon>
    </lineage>
</organism>
<feature type="compositionally biased region" description="Low complexity" evidence="1">
    <location>
        <begin position="50"/>
        <end position="59"/>
    </location>
</feature>
<evidence type="ECO:0000256" key="1">
    <source>
        <dbReference type="SAM" id="MobiDB-lite"/>
    </source>
</evidence>
<feature type="compositionally biased region" description="Basic and acidic residues" evidence="1">
    <location>
        <begin position="341"/>
        <end position="352"/>
    </location>
</feature>
<feature type="region of interest" description="Disordered" evidence="1">
    <location>
        <begin position="341"/>
        <end position="384"/>
    </location>
</feature>
<name>A0ABQ7QA75_PLUXY</name>
<comment type="caution">
    <text evidence="2">The sequence shown here is derived from an EMBL/GenBank/DDBJ whole genome shotgun (WGS) entry which is preliminary data.</text>
</comment>
<accession>A0ABQ7QA75</accession>
<evidence type="ECO:0000313" key="3">
    <source>
        <dbReference type="Proteomes" id="UP000823941"/>
    </source>
</evidence>